<name>A0A096M1B1_POEFO</name>
<reference evidence="5" key="1">
    <citation type="submission" date="2013-10" db="EMBL/GenBank/DDBJ databases">
        <authorList>
            <person name="Schartl M."/>
            <person name="Warren W."/>
        </authorList>
    </citation>
    <scope>NUCLEOTIDE SEQUENCE [LARGE SCALE GENOMIC DNA]</scope>
    <source>
        <strain evidence="5">female</strain>
    </source>
</reference>
<dbReference type="Pfam" id="PF00612">
    <property type="entry name" value="IQ"/>
    <property type="match status" value="2"/>
</dbReference>
<dbReference type="AlphaFoldDB" id="A0A096M1B1"/>
<dbReference type="InterPro" id="IPR000048">
    <property type="entry name" value="IQ_motif_EF-hand-BS"/>
</dbReference>
<feature type="compositionally biased region" description="Acidic residues" evidence="3">
    <location>
        <begin position="733"/>
        <end position="746"/>
    </location>
</feature>
<dbReference type="EMBL" id="AYCK01019436">
    <property type="status" value="NOT_ANNOTATED_CDS"/>
    <property type="molecule type" value="Genomic_DNA"/>
</dbReference>
<sequence length="763" mass="86271">MSLEESDVPTDEDCEDLVEEGFTLPSDISSKRTSRKKSTGRPSPSPRSPYLSSLNMNSRRAAVAAWRLPRPSLGDTRGNTSREHRSAHLTSLSNGHVFSALSDVSYMVSLESADSPQLLKQKSSLKKHLSASNGFAIGAGDYQDKDSMYDEIIRLKKTLQAQKSDNQQMKVKLRRLEEDGAKREKQIEELLDPTKGSEYIRSLVDKRKEGSVIVSGLKQRILKLEQQCREKENSLSKLQSELRTTNLDELKITVETYLKEIQRLRILLDAAEKSSSRADSKCSQRQQKALSSTVHRLTENVKHLQQENAALREELNTDDPAAGIKAIGYREWSRQRLLRRLLEVERRLESSRRHSRRHTQSVKSRATFNEEAQTVSAEVPGFPLATDAVVSMGTVAEQKREVSALRERLGQLEEERVELQERLSSKSDEVKQLRKERDELAEEAERLKAKHKEQLDRVEQQHRQELEQLLTRIQTLEDRSKLIQAEECSPSSTVMEHPEAQRREGQEGEEERPAGYQEEEEREEALSVDAEVTNKEKAALVIQTNWRQHRQRVGNTSHDIVILQSVIRSHLFRHSWLKDFLKNTEKKVIIFFFQSEVSLNSKTSGGGLDVAALTLIQSAFRGHLARCSIATENCPPALVPGRAGLTDSPRSKGEVPISIVKKIFCPTESWARLGLQQAIYPDSRKYFSGHATVNLSGSASLSKNAEKEEDHHPVSSRQQAQGSQQELLFSAEVDADAGVESDDSDEIVVSPSRPLRNREVLMR</sequence>
<keyword evidence="5" id="KW-1185">Reference proteome</keyword>
<feature type="compositionally biased region" description="Basic and acidic residues" evidence="3">
    <location>
        <begin position="704"/>
        <end position="713"/>
    </location>
</feature>
<organism evidence="4 5">
    <name type="scientific">Poecilia formosa</name>
    <name type="common">Amazon molly</name>
    <name type="synonym">Limia formosa</name>
    <dbReference type="NCBI Taxonomy" id="48698"/>
    <lineage>
        <taxon>Eukaryota</taxon>
        <taxon>Metazoa</taxon>
        <taxon>Chordata</taxon>
        <taxon>Craniata</taxon>
        <taxon>Vertebrata</taxon>
        <taxon>Euteleostomi</taxon>
        <taxon>Actinopterygii</taxon>
        <taxon>Neopterygii</taxon>
        <taxon>Teleostei</taxon>
        <taxon>Neoteleostei</taxon>
        <taxon>Acanthomorphata</taxon>
        <taxon>Ovalentaria</taxon>
        <taxon>Atherinomorphae</taxon>
        <taxon>Cyprinodontiformes</taxon>
        <taxon>Poeciliidae</taxon>
        <taxon>Poeciliinae</taxon>
        <taxon>Poecilia</taxon>
    </lineage>
</organism>
<accession>A0A096M1B1</accession>
<feature type="compositionally biased region" description="Acidic residues" evidence="3">
    <location>
        <begin position="1"/>
        <end position="19"/>
    </location>
</feature>
<evidence type="ECO:0000313" key="4">
    <source>
        <dbReference type="Ensembl" id="ENSPFOP00000025202.1"/>
    </source>
</evidence>
<feature type="compositionally biased region" description="Polar residues" evidence="3">
    <location>
        <begin position="715"/>
        <end position="727"/>
    </location>
</feature>
<feature type="region of interest" description="Disordered" evidence="3">
    <location>
        <begin position="1"/>
        <end position="54"/>
    </location>
</feature>
<evidence type="ECO:0000256" key="1">
    <source>
        <dbReference type="ARBA" id="ARBA00022737"/>
    </source>
</evidence>
<feature type="coiled-coil region" evidence="2">
    <location>
        <begin position="159"/>
        <end position="186"/>
    </location>
</feature>
<evidence type="ECO:0000256" key="2">
    <source>
        <dbReference type="SAM" id="Coils"/>
    </source>
</evidence>
<feature type="coiled-coil region" evidence="2">
    <location>
        <begin position="395"/>
        <end position="486"/>
    </location>
</feature>
<reference evidence="4" key="2">
    <citation type="submission" date="2025-08" db="UniProtKB">
        <authorList>
            <consortium name="Ensembl"/>
        </authorList>
    </citation>
    <scope>IDENTIFICATION</scope>
</reference>
<evidence type="ECO:0000256" key="3">
    <source>
        <dbReference type="SAM" id="MobiDB-lite"/>
    </source>
</evidence>
<feature type="region of interest" description="Disordered" evidence="3">
    <location>
        <begin position="486"/>
        <end position="528"/>
    </location>
</feature>
<proteinExistence type="predicted"/>
<dbReference type="Proteomes" id="UP000028760">
    <property type="component" value="Unassembled WGS sequence"/>
</dbReference>
<dbReference type="PANTHER" id="PTHR22590">
    <property type="entry name" value="MYOSIN MOTOR DOMAIN-CONTAINING PROTEIN"/>
    <property type="match status" value="1"/>
</dbReference>
<feature type="region of interest" description="Disordered" evidence="3">
    <location>
        <begin position="698"/>
        <end position="763"/>
    </location>
</feature>
<dbReference type="Gene3D" id="1.20.5.190">
    <property type="match status" value="1"/>
</dbReference>
<dbReference type="InterPro" id="IPR052318">
    <property type="entry name" value="CellDiv_DevSignal_Domain"/>
</dbReference>
<keyword evidence="2" id="KW-0175">Coiled coil</keyword>
<protein>
    <submittedName>
        <fullName evidence="4">IQ motif containing E</fullName>
    </submittedName>
</protein>
<feature type="region of interest" description="Disordered" evidence="3">
    <location>
        <begin position="349"/>
        <end position="369"/>
    </location>
</feature>
<keyword evidence="1" id="KW-0677">Repeat</keyword>
<dbReference type="PROSITE" id="PS50096">
    <property type="entry name" value="IQ"/>
    <property type="match status" value="1"/>
</dbReference>
<feature type="compositionally biased region" description="Basic and acidic residues" evidence="3">
    <location>
        <begin position="496"/>
        <end position="506"/>
    </location>
</feature>
<dbReference type="PANTHER" id="PTHR22590:SF3">
    <property type="entry name" value="IQ DOMAIN-CONTAINING PROTEIN E"/>
    <property type="match status" value="1"/>
</dbReference>
<evidence type="ECO:0000313" key="5">
    <source>
        <dbReference type="Proteomes" id="UP000028760"/>
    </source>
</evidence>
<reference evidence="4" key="3">
    <citation type="submission" date="2025-09" db="UniProtKB">
        <authorList>
            <consortium name="Ensembl"/>
        </authorList>
    </citation>
    <scope>IDENTIFICATION</scope>
</reference>
<dbReference type="Ensembl" id="ENSPFOT00000022900.1">
    <property type="protein sequence ID" value="ENSPFOP00000025202.1"/>
    <property type="gene ID" value="ENSPFOG00000011557.2"/>
</dbReference>
<dbReference type="OMA" id="TLISKCQ"/>
<dbReference type="GeneTree" id="ENSGT00940000163679"/>